<feature type="domain" description="Enoyl reductase (ER)" evidence="1">
    <location>
        <begin position="10"/>
        <end position="323"/>
    </location>
</feature>
<name>A0ABM9CH91_9BACL</name>
<dbReference type="Gene3D" id="3.90.180.10">
    <property type="entry name" value="Medium-chain alcohol dehydrogenases, catalytic domain"/>
    <property type="match status" value="1"/>
</dbReference>
<dbReference type="Pfam" id="PF00107">
    <property type="entry name" value="ADH_zinc_N"/>
    <property type="match status" value="1"/>
</dbReference>
<comment type="caution">
    <text evidence="2">The sequence shown here is derived from an EMBL/GenBank/DDBJ whole genome shotgun (WGS) entry which is preliminary data.</text>
</comment>
<keyword evidence="2" id="KW-0560">Oxidoreductase</keyword>
<sequence length="326" mass="35360">MKALIIQEPKSIEGLRIIDKEKPIPKKGEVRIKVLSAGLNPSDFQYVQYNEVANEERVLGIDICGIVDSVGSEVNHLKEGDRVYYLRSIDNTHGGFAEYAITPAHVVSILPENVPTHVAGVVPGAGYTAYQAIVQKLRPVSGRTILIHGGAGGVGSFAIQLAKLAGLKVVTSCQGKDMDYVTMLGADKAIDFKSENVHAVTMEWTNQRGVDYILSTVGPEVATKDIDILAFGGEIVVTAGFPDFNRFRFYDKGLSLHEMATGAVLASGDRQLEENIALIGNELAKLLAEQIISPPRITCIRLEEVPNYLKMMEQGQITGKVVAILD</sequence>
<dbReference type="SUPFAM" id="SSF50129">
    <property type="entry name" value="GroES-like"/>
    <property type="match status" value="1"/>
</dbReference>
<dbReference type="InterPro" id="IPR013154">
    <property type="entry name" value="ADH-like_N"/>
</dbReference>
<dbReference type="InterPro" id="IPR036291">
    <property type="entry name" value="NAD(P)-bd_dom_sf"/>
</dbReference>
<dbReference type="InterPro" id="IPR051397">
    <property type="entry name" value="Zn-ADH-like_protein"/>
</dbReference>
<protein>
    <submittedName>
        <fullName evidence="2">L-threonine 3-dehydrogenase</fullName>
        <ecNumber evidence="2">1.1.1.103</ecNumber>
    </submittedName>
</protein>
<reference evidence="2" key="1">
    <citation type="submission" date="2022-01" db="EMBL/GenBank/DDBJ databases">
        <authorList>
            <person name="Criscuolo A."/>
        </authorList>
    </citation>
    <scope>NUCLEOTIDE SEQUENCE</scope>
    <source>
        <strain evidence="2">CIP111893</strain>
    </source>
</reference>
<accession>A0ABM9CH91</accession>
<dbReference type="EC" id="1.1.1.103" evidence="2"/>
<dbReference type="GO" id="GO:0008743">
    <property type="term" value="F:L-threonine 3-dehydrogenase activity"/>
    <property type="evidence" value="ECO:0007669"/>
    <property type="project" value="UniProtKB-EC"/>
</dbReference>
<dbReference type="PANTHER" id="PTHR43677:SF4">
    <property type="entry name" value="QUINONE OXIDOREDUCTASE-LIKE PROTEIN 2"/>
    <property type="match status" value="1"/>
</dbReference>
<dbReference type="Proteomes" id="UP000838686">
    <property type="component" value="Unassembled WGS sequence"/>
</dbReference>
<dbReference type="SMART" id="SM00829">
    <property type="entry name" value="PKS_ER"/>
    <property type="match status" value="1"/>
</dbReference>
<evidence type="ECO:0000259" key="1">
    <source>
        <dbReference type="SMART" id="SM00829"/>
    </source>
</evidence>
<dbReference type="RefSeq" id="WP_236344157.1">
    <property type="nucleotide sequence ID" value="NZ_CAKMMF010000023.1"/>
</dbReference>
<dbReference type="Pfam" id="PF08240">
    <property type="entry name" value="ADH_N"/>
    <property type="match status" value="1"/>
</dbReference>
<dbReference type="SUPFAM" id="SSF51735">
    <property type="entry name" value="NAD(P)-binding Rossmann-fold domains"/>
    <property type="match status" value="1"/>
</dbReference>
<organism evidence="2 3">
    <name type="scientific">Paenibacillus plantiphilus</name>
    <dbReference type="NCBI Taxonomy" id="2905650"/>
    <lineage>
        <taxon>Bacteria</taxon>
        <taxon>Bacillati</taxon>
        <taxon>Bacillota</taxon>
        <taxon>Bacilli</taxon>
        <taxon>Bacillales</taxon>
        <taxon>Paenibacillaceae</taxon>
        <taxon>Paenibacillus</taxon>
    </lineage>
</organism>
<dbReference type="PANTHER" id="PTHR43677">
    <property type="entry name" value="SHORT-CHAIN DEHYDROGENASE/REDUCTASE"/>
    <property type="match status" value="1"/>
</dbReference>
<dbReference type="EMBL" id="CAKMMF010000023">
    <property type="protein sequence ID" value="CAH1214415.1"/>
    <property type="molecule type" value="Genomic_DNA"/>
</dbReference>
<dbReference type="InterPro" id="IPR013149">
    <property type="entry name" value="ADH-like_C"/>
</dbReference>
<dbReference type="Gene3D" id="3.40.50.720">
    <property type="entry name" value="NAD(P)-binding Rossmann-like Domain"/>
    <property type="match status" value="1"/>
</dbReference>
<keyword evidence="3" id="KW-1185">Reference proteome</keyword>
<gene>
    <name evidence="2" type="primary">tdh_3</name>
    <name evidence="2" type="ORF">PAECIP111893_03795</name>
</gene>
<proteinExistence type="predicted"/>
<dbReference type="InterPro" id="IPR011032">
    <property type="entry name" value="GroES-like_sf"/>
</dbReference>
<evidence type="ECO:0000313" key="3">
    <source>
        <dbReference type="Proteomes" id="UP000838686"/>
    </source>
</evidence>
<dbReference type="InterPro" id="IPR020843">
    <property type="entry name" value="ER"/>
</dbReference>
<evidence type="ECO:0000313" key="2">
    <source>
        <dbReference type="EMBL" id="CAH1214415.1"/>
    </source>
</evidence>